<protein>
    <submittedName>
        <fullName evidence="1">Uncharacterized protein</fullName>
    </submittedName>
</protein>
<reference evidence="1 2" key="1">
    <citation type="submission" date="2018-01" db="EMBL/GenBank/DDBJ databases">
        <authorList>
            <person name="Gaut B.S."/>
            <person name="Morton B.R."/>
            <person name="Clegg M.T."/>
            <person name="Duvall M.R."/>
        </authorList>
    </citation>
    <scope>NUCLEOTIDE SEQUENCE [LARGE SCALE GENOMIC DNA]</scope>
    <source>
        <strain evidence="1">Cupriavidus taiwanensis LMG 19425</strain>
        <plasmid evidence="2">Plasmid iii</plasmid>
    </source>
</reference>
<geneLocation type="plasmid" evidence="1">
    <name>III</name>
</geneLocation>
<sequence length="63" mass="6649">MPVCARIAPGLRRMPCLCEWLGRICAAGSDLSHYVGHAQPVGSLPCSIEACVASISFFASRGK</sequence>
<proteinExistence type="predicted"/>
<organism evidence="1 2">
    <name type="scientific">Cupriavidus taiwanensis</name>
    <dbReference type="NCBI Taxonomy" id="164546"/>
    <lineage>
        <taxon>Bacteria</taxon>
        <taxon>Pseudomonadati</taxon>
        <taxon>Pseudomonadota</taxon>
        <taxon>Betaproteobacteria</taxon>
        <taxon>Burkholderiales</taxon>
        <taxon>Burkholderiaceae</taxon>
        <taxon>Cupriavidus</taxon>
    </lineage>
</organism>
<evidence type="ECO:0000313" key="2">
    <source>
        <dbReference type="Proteomes" id="UP000255505"/>
    </source>
</evidence>
<gene>
    <name evidence="1" type="ORF">CT19425_P50061</name>
</gene>
<dbReference type="AlphaFoldDB" id="A0A375IU46"/>
<evidence type="ECO:0000313" key="1">
    <source>
        <dbReference type="EMBL" id="SPK77610.1"/>
    </source>
</evidence>
<keyword evidence="1" id="KW-0614">Plasmid</keyword>
<dbReference type="EMBL" id="LT991978">
    <property type="protein sequence ID" value="SPK77610.1"/>
    <property type="molecule type" value="Genomic_DNA"/>
</dbReference>
<dbReference type="Proteomes" id="UP000255505">
    <property type="component" value="Plasmid III"/>
</dbReference>
<name>A0A375IU46_9BURK</name>
<accession>A0A375IU46</accession>